<sequence>MRRPSFTFTLLILQNCALPLMEMENSVECIPPSESFNEDPIRVSLKDITNTTNNNKSKESKKKVEGLEKKRWIWDHFETLPTDNGSKGQCKKLNKK</sequence>
<reference evidence="2 3" key="1">
    <citation type="journal article" date="2019" name="Environ. Microbiol.">
        <title>At the nexus of three kingdoms: the genome of the mycorrhizal fungus Gigaspora margarita provides insights into plant, endobacterial and fungal interactions.</title>
        <authorList>
            <person name="Venice F."/>
            <person name="Ghignone S."/>
            <person name="Salvioli di Fossalunga A."/>
            <person name="Amselem J."/>
            <person name="Novero M."/>
            <person name="Xianan X."/>
            <person name="Sedzielewska Toro K."/>
            <person name="Morin E."/>
            <person name="Lipzen A."/>
            <person name="Grigoriev I.V."/>
            <person name="Henrissat B."/>
            <person name="Martin F.M."/>
            <person name="Bonfante P."/>
        </authorList>
    </citation>
    <scope>NUCLEOTIDE SEQUENCE [LARGE SCALE GENOMIC DNA]</scope>
    <source>
        <strain evidence="2 3">BEG34</strain>
    </source>
</reference>
<feature type="chain" id="PRO_5034331161" evidence="1">
    <location>
        <begin position="20"/>
        <end position="96"/>
    </location>
</feature>
<proteinExistence type="predicted"/>
<dbReference type="Proteomes" id="UP000439903">
    <property type="component" value="Unassembled WGS sequence"/>
</dbReference>
<evidence type="ECO:0000313" key="3">
    <source>
        <dbReference type="Proteomes" id="UP000439903"/>
    </source>
</evidence>
<feature type="signal peptide" evidence="1">
    <location>
        <begin position="1"/>
        <end position="19"/>
    </location>
</feature>
<evidence type="ECO:0000256" key="1">
    <source>
        <dbReference type="SAM" id="SignalP"/>
    </source>
</evidence>
<accession>A0A8H3XEF1</accession>
<keyword evidence="1" id="KW-0732">Signal</keyword>
<protein>
    <submittedName>
        <fullName evidence="2">Uncharacterized protein</fullName>
    </submittedName>
</protein>
<gene>
    <name evidence="2" type="ORF">F8M41_002309</name>
</gene>
<dbReference type="AlphaFoldDB" id="A0A8H3XEF1"/>
<evidence type="ECO:0000313" key="2">
    <source>
        <dbReference type="EMBL" id="KAF0449842.1"/>
    </source>
</evidence>
<organism evidence="2 3">
    <name type="scientific">Gigaspora margarita</name>
    <dbReference type="NCBI Taxonomy" id="4874"/>
    <lineage>
        <taxon>Eukaryota</taxon>
        <taxon>Fungi</taxon>
        <taxon>Fungi incertae sedis</taxon>
        <taxon>Mucoromycota</taxon>
        <taxon>Glomeromycotina</taxon>
        <taxon>Glomeromycetes</taxon>
        <taxon>Diversisporales</taxon>
        <taxon>Gigasporaceae</taxon>
        <taxon>Gigaspora</taxon>
    </lineage>
</organism>
<name>A0A8H3XEF1_GIGMA</name>
<keyword evidence="3" id="KW-1185">Reference proteome</keyword>
<comment type="caution">
    <text evidence="2">The sequence shown here is derived from an EMBL/GenBank/DDBJ whole genome shotgun (WGS) entry which is preliminary data.</text>
</comment>
<dbReference type="EMBL" id="WTPW01001199">
    <property type="protein sequence ID" value="KAF0449842.1"/>
    <property type="molecule type" value="Genomic_DNA"/>
</dbReference>
<dbReference type="OrthoDB" id="2459860at2759"/>